<dbReference type="KEGG" id="lto:RGQ30_19200"/>
<dbReference type="FunFam" id="3.40.50.300:FF:000319">
    <property type="entry name" value="DNA repair protein RecN"/>
    <property type="match status" value="1"/>
</dbReference>
<keyword evidence="4" id="KW-0547">Nucleotide-binding</keyword>
<evidence type="ECO:0000256" key="1">
    <source>
        <dbReference type="ARBA" id="ARBA00003618"/>
    </source>
</evidence>
<dbReference type="CDD" id="cd03241">
    <property type="entry name" value="ABC_RecN"/>
    <property type="match status" value="2"/>
</dbReference>
<evidence type="ECO:0000256" key="3">
    <source>
        <dbReference type="ARBA" id="ARBA00021315"/>
    </source>
</evidence>
<evidence type="ECO:0000256" key="4">
    <source>
        <dbReference type="ARBA" id="ARBA00022741"/>
    </source>
</evidence>
<dbReference type="PANTHER" id="PTHR11059">
    <property type="entry name" value="DNA REPAIR PROTEIN RECN"/>
    <property type="match status" value="1"/>
</dbReference>
<evidence type="ECO:0000259" key="10">
    <source>
        <dbReference type="Pfam" id="PF02463"/>
    </source>
</evidence>
<dbReference type="InterPro" id="IPR027417">
    <property type="entry name" value="P-loop_NTPase"/>
</dbReference>
<dbReference type="InterPro" id="IPR003395">
    <property type="entry name" value="RecF/RecN/SMC_N"/>
</dbReference>
<comment type="similarity">
    <text evidence="2 9">Belongs to the RecN family.</text>
</comment>
<dbReference type="NCBIfam" id="TIGR00634">
    <property type="entry name" value="recN"/>
    <property type="match status" value="1"/>
</dbReference>
<dbReference type="Pfam" id="PF02463">
    <property type="entry name" value="SMC_N"/>
    <property type="match status" value="1"/>
</dbReference>
<protein>
    <recommendedName>
        <fullName evidence="3 9">DNA repair protein RecN</fullName>
    </recommendedName>
    <alternativeName>
        <fullName evidence="8 9">Recombination protein N</fullName>
    </alternativeName>
</protein>
<dbReference type="PIRSF" id="PIRSF003128">
    <property type="entry name" value="RecN"/>
    <property type="match status" value="1"/>
</dbReference>
<dbReference type="EMBL" id="AP028947">
    <property type="protein sequence ID" value="BET26419.1"/>
    <property type="molecule type" value="Genomic_DNA"/>
</dbReference>
<reference evidence="11 12" key="1">
    <citation type="submission" date="2023-10" db="EMBL/GenBank/DDBJ databases">
        <title>Complete Genome Sequence of Limnobacter thiooxidans CS-K2T, Isolated from freshwater lake sediments in Bavaria, Germany.</title>
        <authorList>
            <person name="Naruki M."/>
            <person name="Watanabe A."/>
            <person name="Warashina T."/>
            <person name="Morita T."/>
            <person name="Arakawa K."/>
        </authorList>
    </citation>
    <scope>NUCLEOTIDE SEQUENCE [LARGE SCALE GENOMIC DNA]</scope>
    <source>
        <strain evidence="11 12">CS-K2</strain>
    </source>
</reference>
<dbReference type="AlphaFoldDB" id="A0AA86IZB9"/>
<keyword evidence="6" id="KW-0067">ATP-binding</keyword>
<evidence type="ECO:0000313" key="12">
    <source>
        <dbReference type="Proteomes" id="UP001329151"/>
    </source>
</evidence>
<accession>A0AA86IZB9</accession>
<dbReference type="GO" id="GO:0006281">
    <property type="term" value="P:DNA repair"/>
    <property type="evidence" value="ECO:0007669"/>
    <property type="project" value="UniProtKB-KW"/>
</dbReference>
<dbReference type="PANTHER" id="PTHR11059:SF0">
    <property type="entry name" value="DNA REPAIR PROTEIN RECN"/>
    <property type="match status" value="1"/>
</dbReference>
<organism evidence="11 12">
    <name type="scientific">Limnobacter thiooxidans</name>
    <dbReference type="NCBI Taxonomy" id="131080"/>
    <lineage>
        <taxon>Bacteria</taxon>
        <taxon>Pseudomonadati</taxon>
        <taxon>Pseudomonadota</taxon>
        <taxon>Betaproteobacteria</taxon>
        <taxon>Burkholderiales</taxon>
        <taxon>Burkholderiaceae</taxon>
        <taxon>Limnobacter</taxon>
    </lineage>
</organism>
<keyword evidence="12" id="KW-1185">Reference proteome</keyword>
<evidence type="ECO:0000256" key="6">
    <source>
        <dbReference type="ARBA" id="ARBA00022840"/>
    </source>
</evidence>
<comment type="function">
    <text evidence="1 9">May be involved in recombinational repair of damaged DNA.</text>
</comment>
<dbReference type="Gene3D" id="3.40.50.300">
    <property type="entry name" value="P-loop containing nucleotide triphosphate hydrolases"/>
    <property type="match status" value="2"/>
</dbReference>
<evidence type="ECO:0000256" key="5">
    <source>
        <dbReference type="ARBA" id="ARBA00022763"/>
    </source>
</evidence>
<name>A0AA86IZB9_9BURK</name>
<keyword evidence="5 9" id="KW-0227">DNA damage</keyword>
<dbReference type="InterPro" id="IPR004604">
    <property type="entry name" value="DNA_recomb/repair_RecN"/>
</dbReference>
<evidence type="ECO:0000313" key="11">
    <source>
        <dbReference type="EMBL" id="BET26419.1"/>
    </source>
</evidence>
<dbReference type="GO" id="GO:0006310">
    <property type="term" value="P:DNA recombination"/>
    <property type="evidence" value="ECO:0007669"/>
    <property type="project" value="InterPro"/>
</dbReference>
<dbReference type="FunFam" id="3.40.50.300:FF:000356">
    <property type="entry name" value="DNA repair protein RecN"/>
    <property type="match status" value="1"/>
</dbReference>
<evidence type="ECO:0000256" key="9">
    <source>
        <dbReference type="PIRNR" id="PIRNR003128"/>
    </source>
</evidence>
<evidence type="ECO:0000256" key="8">
    <source>
        <dbReference type="ARBA" id="ARBA00033408"/>
    </source>
</evidence>
<proteinExistence type="inferred from homology"/>
<dbReference type="GO" id="GO:0043590">
    <property type="term" value="C:bacterial nucleoid"/>
    <property type="evidence" value="ECO:0007669"/>
    <property type="project" value="TreeGrafter"/>
</dbReference>
<dbReference type="GO" id="GO:0009432">
    <property type="term" value="P:SOS response"/>
    <property type="evidence" value="ECO:0007669"/>
    <property type="project" value="TreeGrafter"/>
</dbReference>
<dbReference type="Proteomes" id="UP001329151">
    <property type="component" value="Chromosome"/>
</dbReference>
<evidence type="ECO:0000256" key="7">
    <source>
        <dbReference type="ARBA" id="ARBA00023204"/>
    </source>
</evidence>
<sequence length="551" mass="60100">MLSSLTIQDFVIVDKLDLHFSPGMSVLSGETGTGKSILIDALSLCLGARADASQVREGCERANITAVFEINPTAKAVLEEQSIACEEGELHLRRAIDANGRSKAYVNGTPVPASTLKELSETLIDIHGQHAFQTLTKPGEQLRLLDDFGQHHSLVQHTASAFTKLRSAEKALKQAQSSQEERGARLENLQWKLESLNKVAPKADEWEILSSDFDRLSHSAELIEGTQHASDLLSQGENALLDQLTHVIEKLSHLSSRDPALEGVVKTLSESEILIREASYDLGNYVKHSELDPGTLEEVEARMSLWHETARKLRIQPEDLHLEMETVQAEIKGLEDGFDIEKLQKELSSAKHAYDTQASALSDARKKSGKLLSERVTESMQTLSMKGGRFLVELSLGEPSAKGSDIIEFRAAGHPGVTPQAIQKVASGGELARISLAITVNTVESTPVPTLIFDEVDSGIGGAVAETVGKYLRLLANNKQVLCVTHLPQVAAQGHNHYQVSKDISEGKTRSKIVQLEPEVRVEEIARMLGGQVITQATRTAAMEMLNATDQ</sequence>
<dbReference type="NCBIfam" id="NF008121">
    <property type="entry name" value="PRK10869.1"/>
    <property type="match status" value="1"/>
</dbReference>
<dbReference type="SUPFAM" id="SSF52540">
    <property type="entry name" value="P-loop containing nucleoside triphosphate hydrolases"/>
    <property type="match status" value="1"/>
</dbReference>
<keyword evidence="7 9" id="KW-0234">DNA repair</keyword>
<gene>
    <name evidence="11" type="primary">recN</name>
    <name evidence="11" type="ORF">RGQ30_19200</name>
</gene>
<dbReference type="GO" id="GO:0005524">
    <property type="term" value="F:ATP binding"/>
    <property type="evidence" value="ECO:0007669"/>
    <property type="project" value="UniProtKB-KW"/>
</dbReference>
<feature type="domain" description="RecF/RecN/SMC N-terminal" evidence="10">
    <location>
        <begin position="2"/>
        <end position="502"/>
    </location>
</feature>
<dbReference type="RefSeq" id="WP_130556105.1">
    <property type="nucleotide sequence ID" value="NZ_AP028947.1"/>
</dbReference>
<evidence type="ECO:0000256" key="2">
    <source>
        <dbReference type="ARBA" id="ARBA00009441"/>
    </source>
</evidence>